<dbReference type="Pfam" id="PF16077">
    <property type="entry name" value="Spaetzle"/>
    <property type="match status" value="1"/>
</dbReference>
<feature type="region of interest" description="Disordered" evidence="4">
    <location>
        <begin position="1"/>
        <end position="22"/>
    </location>
</feature>
<dbReference type="InterPro" id="IPR032104">
    <property type="entry name" value="Spaetzle"/>
</dbReference>
<dbReference type="EMBL" id="BMAV01022413">
    <property type="protein sequence ID" value="GFY77323.1"/>
    <property type="molecule type" value="Genomic_DNA"/>
</dbReference>
<feature type="domain" description="Spaetzle" evidence="5">
    <location>
        <begin position="157"/>
        <end position="252"/>
    </location>
</feature>
<evidence type="ECO:0000256" key="3">
    <source>
        <dbReference type="ARBA" id="ARBA00023180"/>
    </source>
</evidence>
<dbReference type="InterPro" id="IPR029034">
    <property type="entry name" value="Cystine-knot_cytokine"/>
</dbReference>
<dbReference type="PANTHER" id="PTHR23199">
    <property type="entry name" value="NEUROTROPHIN 1-RELATED"/>
    <property type="match status" value="1"/>
</dbReference>
<dbReference type="GO" id="GO:0021556">
    <property type="term" value="P:central nervous system formation"/>
    <property type="evidence" value="ECO:0007669"/>
    <property type="project" value="TreeGrafter"/>
</dbReference>
<protein>
    <recommendedName>
        <fullName evidence="5">Spaetzle domain-containing protein</fullName>
    </recommendedName>
</protein>
<evidence type="ECO:0000313" key="6">
    <source>
        <dbReference type="EMBL" id="GFY77323.1"/>
    </source>
</evidence>
<evidence type="ECO:0000259" key="5">
    <source>
        <dbReference type="Pfam" id="PF16077"/>
    </source>
</evidence>
<evidence type="ECO:0000313" key="7">
    <source>
        <dbReference type="Proteomes" id="UP000886998"/>
    </source>
</evidence>
<proteinExistence type="predicted"/>
<dbReference type="SUPFAM" id="SSF57501">
    <property type="entry name" value="Cystine-knot cytokines"/>
    <property type="match status" value="1"/>
</dbReference>
<dbReference type="GO" id="GO:0005615">
    <property type="term" value="C:extracellular space"/>
    <property type="evidence" value="ECO:0007669"/>
    <property type="project" value="UniProtKB-ARBA"/>
</dbReference>
<keyword evidence="2" id="KW-1015">Disulfide bond</keyword>
<comment type="caution">
    <text evidence="6">The sequence shown here is derived from an EMBL/GenBank/DDBJ whole genome shotgun (WGS) entry which is preliminary data.</text>
</comment>
<dbReference type="AlphaFoldDB" id="A0A8X6YUN6"/>
<dbReference type="OrthoDB" id="6359065at2759"/>
<dbReference type="GO" id="GO:0045087">
    <property type="term" value="P:innate immune response"/>
    <property type="evidence" value="ECO:0007669"/>
    <property type="project" value="TreeGrafter"/>
</dbReference>
<dbReference type="GO" id="GO:0005121">
    <property type="term" value="F:Toll binding"/>
    <property type="evidence" value="ECO:0007669"/>
    <property type="project" value="TreeGrafter"/>
</dbReference>
<evidence type="ECO:0000256" key="2">
    <source>
        <dbReference type="ARBA" id="ARBA00023157"/>
    </source>
</evidence>
<dbReference type="Gene3D" id="2.10.90.10">
    <property type="entry name" value="Cystine-knot cytokines"/>
    <property type="match status" value="1"/>
</dbReference>
<evidence type="ECO:0000256" key="4">
    <source>
        <dbReference type="SAM" id="MobiDB-lite"/>
    </source>
</evidence>
<reference evidence="6" key="1">
    <citation type="submission" date="2020-08" db="EMBL/GenBank/DDBJ databases">
        <title>Multicomponent nature underlies the extraordinary mechanical properties of spider dragline silk.</title>
        <authorList>
            <person name="Kono N."/>
            <person name="Nakamura H."/>
            <person name="Mori M."/>
            <person name="Yoshida Y."/>
            <person name="Ohtoshi R."/>
            <person name="Malay A.D."/>
            <person name="Moran D.A.P."/>
            <person name="Tomita M."/>
            <person name="Numata K."/>
            <person name="Arakawa K."/>
        </authorList>
    </citation>
    <scope>NUCLEOTIDE SEQUENCE</scope>
</reference>
<accession>A0A8X6YUN6</accession>
<feature type="compositionally biased region" description="Basic and acidic residues" evidence="4">
    <location>
        <begin position="7"/>
        <end position="22"/>
    </location>
</feature>
<keyword evidence="7" id="KW-1185">Reference proteome</keyword>
<dbReference type="PANTHER" id="PTHR23199:SF12">
    <property type="entry name" value="NEUROTROPHIN 1-RELATED"/>
    <property type="match status" value="1"/>
</dbReference>
<evidence type="ECO:0000256" key="1">
    <source>
        <dbReference type="ARBA" id="ARBA00022729"/>
    </source>
</evidence>
<sequence length="285" mass="32667">MVRKAKKISDKEKAEKDRKKWKHYDPGDGVAKISCLLLIQIHATAQQTLRQRISSRNESERTILFPQTNATEHSLPVFPDPIVKYLERREQLLAPPTDKFGRPLCTSKAGDTFCEEVDSYPELEIRKVIKYSSEEFTELFGTMVISSRKFSDIDEETLCPQRSRIFQPKAAVNENDQWAYVINDVDYVQTVTAEICEGDERACRYLDGTLPLGVSSVCKQKYAYKKLVALHPSKKKTYTDSFRFPSCCACYVRNPMILTRTRAIEVDENTPSKPAARAHRMPEKS</sequence>
<gene>
    <name evidence="6" type="ORF">TNIN_342991</name>
</gene>
<name>A0A8X6YUN6_9ARAC</name>
<keyword evidence="3" id="KW-0325">Glycoprotein</keyword>
<dbReference type="InterPro" id="IPR052444">
    <property type="entry name" value="Spz/Toll_ligand-like"/>
</dbReference>
<dbReference type="Proteomes" id="UP000886998">
    <property type="component" value="Unassembled WGS sequence"/>
</dbReference>
<dbReference type="GO" id="GO:0008083">
    <property type="term" value="F:growth factor activity"/>
    <property type="evidence" value="ECO:0007669"/>
    <property type="project" value="TreeGrafter"/>
</dbReference>
<keyword evidence="1" id="KW-0732">Signal</keyword>
<organism evidence="6 7">
    <name type="scientific">Trichonephila inaurata madagascariensis</name>
    <dbReference type="NCBI Taxonomy" id="2747483"/>
    <lineage>
        <taxon>Eukaryota</taxon>
        <taxon>Metazoa</taxon>
        <taxon>Ecdysozoa</taxon>
        <taxon>Arthropoda</taxon>
        <taxon>Chelicerata</taxon>
        <taxon>Arachnida</taxon>
        <taxon>Araneae</taxon>
        <taxon>Araneomorphae</taxon>
        <taxon>Entelegynae</taxon>
        <taxon>Araneoidea</taxon>
        <taxon>Nephilidae</taxon>
        <taxon>Trichonephila</taxon>
        <taxon>Trichonephila inaurata</taxon>
    </lineage>
</organism>